<name>A0A835G6K3_SPOEX</name>
<reference evidence="14" key="1">
    <citation type="submission" date="2020-08" db="EMBL/GenBank/DDBJ databases">
        <title>Spodoptera exigua strain:BAW_Kor-Di-RS1 Genome sequencing and assembly.</title>
        <authorList>
            <person name="Kim J."/>
            <person name="Nam H.Y."/>
            <person name="Kwon M."/>
            <person name="Choi J.H."/>
            <person name="Cho S.R."/>
            <person name="Kim G.-H."/>
        </authorList>
    </citation>
    <scope>NUCLEOTIDE SEQUENCE</scope>
    <source>
        <strain evidence="14">BAW_Kor-Di-RS1</strain>
        <tissue evidence="14">Whole-body</tissue>
    </source>
</reference>
<keyword evidence="15" id="KW-1185">Reference proteome</keyword>
<evidence type="ECO:0000256" key="9">
    <source>
        <dbReference type="ARBA" id="ARBA00022848"/>
    </source>
</evidence>
<evidence type="ECO:0000256" key="3">
    <source>
        <dbReference type="ARBA" id="ARBA00004174"/>
    </source>
</evidence>
<dbReference type="GO" id="GO:0004497">
    <property type="term" value="F:monooxygenase activity"/>
    <property type="evidence" value="ECO:0007669"/>
    <property type="project" value="UniProtKB-KW"/>
</dbReference>
<dbReference type="PANTHER" id="PTHR24291:SF189">
    <property type="entry name" value="CYTOCHROME P450 4C3-RELATED"/>
    <property type="match status" value="1"/>
</dbReference>
<gene>
    <name evidence="14" type="ORF">HW555_010833</name>
</gene>
<evidence type="ECO:0000256" key="11">
    <source>
        <dbReference type="ARBA" id="ARBA00023004"/>
    </source>
</evidence>
<evidence type="ECO:0000313" key="15">
    <source>
        <dbReference type="Proteomes" id="UP000648187"/>
    </source>
</evidence>
<dbReference type="InterPro" id="IPR017972">
    <property type="entry name" value="Cyt_P450_CS"/>
</dbReference>
<dbReference type="Pfam" id="PF00067">
    <property type="entry name" value="p450"/>
    <property type="match status" value="3"/>
</dbReference>
<dbReference type="GO" id="GO:0020037">
    <property type="term" value="F:heme binding"/>
    <property type="evidence" value="ECO:0007669"/>
    <property type="project" value="InterPro"/>
</dbReference>
<dbReference type="SUPFAM" id="SSF48264">
    <property type="entry name" value="Cytochrome P450"/>
    <property type="match status" value="4"/>
</dbReference>
<keyword evidence="6" id="KW-0349">Heme</keyword>
<sequence>MPIVSDPDEVGTSLGLDTKDQDLVDKNYAKAIDEITTLKLTVSYTYVHTNFIYIYTFQIIQKRKYDLKNSALTNFDDDAMKDEQHVLSDDDIRHHLDTFVFGAYDTTFSVLLTILLVLGSHADVQQRVYNEINDVFGNNEDLTRYDLPKLVYLEAVIKEVLRLYSIIPWISRKIDTDIVFQNYTLRAGSTCILVLWSLHRHPSWGPDANQFKPERWLNPSTLPTNHNVYAAFSIGKRNCIENYTLRAGSTCILVLWSLHRHSSWGPDANQFKPERWLNPATLPTNPNVYAAFSIGKRNCIGKQYSMMILKTSVAHIIRNFQLSADISSLKWKYEVVLKLTVPSLVMLILWFWPRQRKDGPPTFPGALPLIGHGHQLFGNRKLLTDPDDILTVSNTCLNKSYFYEFTKDFIKNGLITSEPSIWKNHRRLLNTAFSQRILDTFVDEINTQTREFVTNLHSQVGKGPFDMRQYLIKYILKTVSRTSLGLEVEDQTMIDETYTNALESLTKIYLERTKKLYLHPSCIFDRTNLKKKQDDLINILINITKLYVIAKRKSELKNKRKLAEKPGKLSCLLDQLLQLADDIKHLQHLDTFVMASFGSTSGTLMDVFLAIGSKPDVQNKILAEVQQVQPNKNENISKYDLGKLEYVEAVIKETLRVYATLPGTSRKIEKDVKLKNYTLRAGSTCILNFYGVSYHSMWGPDRNEFKPERWLDPAKLPRNPNAFCYFGIGKRNCIGKQFAMTLMKLTVAYIVRNYHLESDIMLVVLLGIVYVSCWWKRYPRSPPIYPGQLPIIGHGYLFLKHRNDIWGFFQSVAEHVLENGGFFQFHSGPYLVYVVNDPEALTTIANTCLDKPFFYEYIATMIGNGLITSDGLIWKKHHKLLYPAFSQQVLNTYLNEMNTQAQRLVLQLAKVAAKGPVDVTDYLTEYILRLVCRTSLGLEAIDQDMIDNKYPKMVEEMANIVVRRTLSLGLHPSFIFNLTSMRRRQEELRLYNKQVIDPIIQKRKSDLTSTKYTISDDVSVSGKFKPALDLMLHLSNEQYLLSDEEIRAHLNTFVAASYDTTSVAMQTVLLVLGSYPDIQDRVYNEIQDVFGNNENLTKHDMTRLVYLEAVIKEVLRVYNVLPMIARNIDTDIVLPKYTLRAGSICILSLYGLHRHSSWGPDAKEFNPERWLNPATLPSTSNVFAPFGIGKRICIGKQYAMMSLKTSLAHIVRKFQISGDINTLQYNFEIVLKAKKPLINLTLSEVYITSGKYMYPVTLRPSPSLLMGTRRKGVQPGAMAESRHFTFYFQRKQYAMMSLKTSLAHIVRKFQISGDISTLQYNFEIVLKAKKPLINLTLRS</sequence>
<accession>A0A835G6K3</accession>
<evidence type="ECO:0008006" key="16">
    <source>
        <dbReference type="Google" id="ProtNLM"/>
    </source>
</evidence>
<protein>
    <recommendedName>
        <fullName evidence="16">Cytochrome p450</fullName>
    </recommendedName>
</protein>
<keyword evidence="12" id="KW-0503">Monooxygenase</keyword>
<dbReference type="PANTHER" id="PTHR24291">
    <property type="entry name" value="CYTOCHROME P450 FAMILY 4"/>
    <property type="match status" value="1"/>
</dbReference>
<dbReference type="GO" id="GO:0005506">
    <property type="term" value="F:iron ion binding"/>
    <property type="evidence" value="ECO:0007669"/>
    <property type="project" value="InterPro"/>
</dbReference>
<dbReference type="InterPro" id="IPR050196">
    <property type="entry name" value="Cytochrome_P450_Monoox"/>
</dbReference>
<comment type="similarity">
    <text evidence="5">Belongs to the cytochrome P450 family.</text>
</comment>
<evidence type="ECO:0000256" key="10">
    <source>
        <dbReference type="ARBA" id="ARBA00023002"/>
    </source>
</evidence>
<evidence type="ECO:0000256" key="13">
    <source>
        <dbReference type="ARBA" id="ARBA00023136"/>
    </source>
</evidence>
<evidence type="ECO:0000256" key="6">
    <source>
        <dbReference type="ARBA" id="ARBA00022617"/>
    </source>
</evidence>
<evidence type="ECO:0000313" key="14">
    <source>
        <dbReference type="EMBL" id="KAF9409942.1"/>
    </source>
</evidence>
<dbReference type="PRINTS" id="PR00385">
    <property type="entry name" value="P450"/>
</dbReference>
<comment type="cofactor">
    <cofactor evidence="1">
        <name>heme</name>
        <dbReference type="ChEBI" id="CHEBI:30413"/>
    </cofactor>
</comment>
<keyword evidence="8" id="KW-0256">Endoplasmic reticulum</keyword>
<evidence type="ECO:0000256" key="12">
    <source>
        <dbReference type="ARBA" id="ARBA00023033"/>
    </source>
</evidence>
<keyword evidence="7" id="KW-0479">Metal-binding</keyword>
<organism evidence="14 15">
    <name type="scientific">Spodoptera exigua</name>
    <name type="common">Beet armyworm</name>
    <name type="synonym">Noctua fulgens</name>
    <dbReference type="NCBI Taxonomy" id="7107"/>
    <lineage>
        <taxon>Eukaryota</taxon>
        <taxon>Metazoa</taxon>
        <taxon>Ecdysozoa</taxon>
        <taxon>Arthropoda</taxon>
        <taxon>Hexapoda</taxon>
        <taxon>Insecta</taxon>
        <taxon>Pterygota</taxon>
        <taxon>Neoptera</taxon>
        <taxon>Endopterygota</taxon>
        <taxon>Lepidoptera</taxon>
        <taxon>Glossata</taxon>
        <taxon>Ditrysia</taxon>
        <taxon>Noctuoidea</taxon>
        <taxon>Noctuidae</taxon>
        <taxon>Amphipyrinae</taxon>
        <taxon>Spodoptera</taxon>
    </lineage>
</organism>
<comment type="subcellular location">
    <subcellularLocation>
        <location evidence="4">Endoplasmic reticulum membrane</location>
        <topology evidence="4">Peripheral membrane protein</topology>
    </subcellularLocation>
    <subcellularLocation>
        <location evidence="3">Microsome membrane</location>
        <topology evidence="3">Peripheral membrane protein</topology>
    </subcellularLocation>
</comment>
<evidence type="ECO:0000256" key="4">
    <source>
        <dbReference type="ARBA" id="ARBA00004406"/>
    </source>
</evidence>
<proteinExistence type="inferred from homology"/>
<keyword evidence="10" id="KW-0560">Oxidoreductase</keyword>
<comment type="caution">
    <text evidence="14">The sequence shown here is derived from an EMBL/GenBank/DDBJ whole genome shotgun (WGS) entry which is preliminary data.</text>
</comment>
<keyword evidence="13" id="KW-0472">Membrane</keyword>
<evidence type="ECO:0000256" key="2">
    <source>
        <dbReference type="ARBA" id="ARBA00003690"/>
    </source>
</evidence>
<comment type="function">
    <text evidence="2">May be involved in the metabolism of insect hormones and in the breakdown of synthetic insecticides.</text>
</comment>
<dbReference type="GO" id="GO:0016705">
    <property type="term" value="F:oxidoreductase activity, acting on paired donors, with incorporation or reduction of molecular oxygen"/>
    <property type="evidence" value="ECO:0007669"/>
    <property type="project" value="InterPro"/>
</dbReference>
<keyword evidence="9" id="KW-0492">Microsome</keyword>
<dbReference type="Gene3D" id="1.10.630.10">
    <property type="entry name" value="Cytochrome P450"/>
    <property type="match status" value="4"/>
</dbReference>
<dbReference type="InterPro" id="IPR002401">
    <property type="entry name" value="Cyt_P450_E_grp-I"/>
</dbReference>
<dbReference type="EMBL" id="JACKWZ010000288">
    <property type="protein sequence ID" value="KAF9409942.1"/>
    <property type="molecule type" value="Genomic_DNA"/>
</dbReference>
<dbReference type="PROSITE" id="PS00086">
    <property type="entry name" value="CYTOCHROME_P450"/>
    <property type="match status" value="3"/>
</dbReference>
<dbReference type="PRINTS" id="PR00463">
    <property type="entry name" value="EP450I"/>
</dbReference>
<keyword evidence="11" id="KW-0408">Iron</keyword>
<evidence type="ECO:0000256" key="8">
    <source>
        <dbReference type="ARBA" id="ARBA00022824"/>
    </source>
</evidence>
<dbReference type="FunFam" id="1.10.630.10:FF:000035">
    <property type="entry name" value="CYtochrome P450 family"/>
    <property type="match status" value="1"/>
</dbReference>
<evidence type="ECO:0000256" key="7">
    <source>
        <dbReference type="ARBA" id="ARBA00022723"/>
    </source>
</evidence>
<evidence type="ECO:0000256" key="5">
    <source>
        <dbReference type="ARBA" id="ARBA00010617"/>
    </source>
</evidence>
<dbReference type="InterPro" id="IPR001128">
    <property type="entry name" value="Cyt_P450"/>
</dbReference>
<dbReference type="InterPro" id="IPR036396">
    <property type="entry name" value="Cyt_P450_sf"/>
</dbReference>
<evidence type="ECO:0000256" key="1">
    <source>
        <dbReference type="ARBA" id="ARBA00001971"/>
    </source>
</evidence>
<dbReference type="Proteomes" id="UP000648187">
    <property type="component" value="Unassembled WGS sequence"/>
</dbReference>
<dbReference type="GO" id="GO:0005789">
    <property type="term" value="C:endoplasmic reticulum membrane"/>
    <property type="evidence" value="ECO:0007669"/>
    <property type="project" value="UniProtKB-SubCell"/>
</dbReference>